<sequence>MYTHMSMCLWCDACLKILKHEVFDRNDLRSQPLYLPLLNELQCLIYYPMSLDYVGCLIYWLCFSMIQFDVS</sequence>
<evidence type="ECO:0000313" key="2">
    <source>
        <dbReference type="EMBL" id="KAK9100298.1"/>
    </source>
</evidence>
<dbReference type="EMBL" id="JBBNAG010000010">
    <property type="protein sequence ID" value="KAK9100298.1"/>
    <property type="molecule type" value="Genomic_DNA"/>
</dbReference>
<proteinExistence type="predicted"/>
<evidence type="ECO:0000313" key="3">
    <source>
        <dbReference type="Proteomes" id="UP001419268"/>
    </source>
</evidence>
<comment type="caution">
    <text evidence="2">The sequence shown here is derived from an EMBL/GenBank/DDBJ whole genome shotgun (WGS) entry which is preliminary data.</text>
</comment>
<reference evidence="2 3" key="1">
    <citation type="submission" date="2024-01" db="EMBL/GenBank/DDBJ databases">
        <title>Genome assemblies of Stephania.</title>
        <authorList>
            <person name="Yang L."/>
        </authorList>
    </citation>
    <scope>NUCLEOTIDE SEQUENCE [LARGE SCALE GENOMIC DNA]</scope>
    <source>
        <strain evidence="2">JXDWG</strain>
        <tissue evidence="2">Leaf</tissue>
    </source>
</reference>
<keyword evidence="1" id="KW-0472">Membrane</keyword>
<protein>
    <submittedName>
        <fullName evidence="2">Uncharacterized protein</fullName>
    </submittedName>
</protein>
<organism evidence="2 3">
    <name type="scientific">Stephania cephalantha</name>
    <dbReference type="NCBI Taxonomy" id="152367"/>
    <lineage>
        <taxon>Eukaryota</taxon>
        <taxon>Viridiplantae</taxon>
        <taxon>Streptophyta</taxon>
        <taxon>Embryophyta</taxon>
        <taxon>Tracheophyta</taxon>
        <taxon>Spermatophyta</taxon>
        <taxon>Magnoliopsida</taxon>
        <taxon>Ranunculales</taxon>
        <taxon>Menispermaceae</taxon>
        <taxon>Menispermoideae</taxon>
        <taxon>Cissampelideae</taxon>
        <taxon>Stephania</taxon>
    </lineage>
</organism>
<accession>A0AAP0F2C5</accession>
<evidence type="ECO:0000256" key="1">
    <source>
        <dbReference type="SAM" id="Phobius"/>
    </source>
</evidence>
<gene>
    <name evidence="2" type="ORF">Scep_023728</name>
</gene>
<feature type="transmembrane region" description="Helical" evidence="1">
    <location>
        <begin position="44"/>
        <end position="66"/>
    </location>
</feature>
<keyword evidence="1" id="KW-0812">Transmembrane</keyword>
<dbReference type="AlphaFoldDB" id="A0AAP0F2C5"/>
<name>A0AAP0F2C5_9MAGN</name>
<keyword evidence="1" id="KW-1133">Transmembrane helix</keyword>
<dbReference type="Proteomes" id="UP001419268">
    <property type="component" value="Unassembled WGS sequence"/>
</dbReference>
<keyword evidence="3" id="KW-1185">Reference proteome</keyword>